<dbReference type="SUPFAM" id="SSF46785">
    <property type="entry name" value="Winged helix' DNA-binding domain"/>
    <property type="match status" value="1"/>
</dbReference>
<dbReference type="InterPro" id="IPR023187">
    <property type="entry name" value="Tscrpt_reg_MarR-type_CS"/>
</dbReference>
<evidence type="ECO:0000313" key="6">
    <source>
        <dbReference type="Proteomes" id="UP001597493"/>
    </source>
</evidence>
<accession>A0ABW5R3J8</accession>
<dbReference type="Pfam" id="PF01047">
    <property type="entry name" value="MarR"/>
    <property type="match status" value="1"/>
</dbReference>
<feature type="domain" description="HTH marR-type" evidence="4">
    <location>
        <begin position="11"/>
        <end position="143"/>
    </location>
</feature>
<evidence type="ECO:0000256" key="1">
    <source>
        <dbReference type="ARBA" id="ARBA00023015"/>
    </source>
</evidence>
<keyword evidence="6" id="KW-1185">Reference proteome</keyword>
<gene>
    <name evidence="5" type="ORF">ACFSW5_21830</name>
</gene>
<dbReference type="Proteomes" id="UP001597493">
    <property type="component" value="Unassembled WGS sequence"/>
</dbReference>
<dbReference type="InterPro" id="IPR000835">
    <property type="entry name" value="HTH_MarR-typ"/>
</dbReference>
<dbReference type="SMART" id="SM00347">
    <property type="entry name" value="HTH_MARR"/>
    <property type="match status" value="1"/>
</dbReference>
<dbReference type="EMBL" id="JBHUMY010000033">
    <property type="protein sequence ID" value="MFD2662900.1"/>
    <property type="molecule type" value="Genomic_DNA"/>
</dbReference>
<comment type="caution">
    <text evidence="5">The sequence shown here is derived from an EMBL/GenBank/DDBJ whole genome shotgun (WGS) entry which is preliminary data.</text>
</comment>
<evidence type="ECO:0000313" key="5">
    <source>
        <dbReference type="EMBL" id="MFD2662900.1"/>
    </source>
</evidence>
<sequence length="149" mass="17195">MHQNDEESQVDLRLFRVWLKASRTIFDHVVKDIQRHGISPENFMILELLYNKGPHGIQKISEKLSIPSGSITYVVDKLEKNDYVKREPSPTDRRASVVVLTEKGHQLFTEIFPQHVEVISKNLSFLSMEEKIQLTELLKRLGLGASELK</sequence>
<dbReference type="PRINTS" id="PR00598">
    <property type="entry name" value="HTHMARR"/>
</dbReference>
<proteinExistence type="predicted"/>
<evidence type="ECO:0000259" key="4">
    <source>
        <dbReference type="PROSITE" id="PS50995"/>
    </source>
</evidence>
<keyword evidence="2" id="KW-0238">DNA-binding</keyword>
<dbReference type="PROSITE" id="PS50995">
    <property type="entry name" value="HTH_MARR_2"/>
    <property type="match status" value="1"/>
</dbReference>
<keyword evidence="3" id="KW-0804">Transcription</keyword>
<name>A0ABW5R3J8_9BACL</name>
<dbReference type="PANTHER" id="PTHR42756">
    <property type="entry name" value="TRANSCRIPTIONAL REGULATOR, MARR"/>
    <property type="match status" value="1"/>
</dbReference>
<dbReference type="Gene3D" id="1.10.10.10">
    <property type="entry name" value="Winged helix-like DNA-binding domain superfamily/Winged helix DNA-binding domain"/>
    <property type="match status" value="1"/>
</dbReference>
<dbReference type="InterPro" id="IPR036390">
    <property type="entry name" value="WH_DNA-bd_sf"/>
</dbReference>
<organism evidence="5 6">
    <name type="scientific">Paenibacillus thailandensis</name>
    <dbReference type="NCBI Taxonomy" id="393250"/>
    <lineage>
        <taxon>Bacteria</taxon>
        <taxon>Bacillati</taxon>
        <taxon>Bacillota</taxon>
        <taxon>Bacilli</taxon>
        <taxon>Bacillales</taxon>
        <taxon>Paenibacillaceae</taxon>
        <taxon>Paenibacillus</taxon>
    </lineage>
</organism>
<evidence type="ECO:0000256" key="2">
    <source>
        <dbReference type="ARBA" id="ARBA00023125"/>
    </source>
</evidence>
<evidence type="ECO:0000256" key="3">
    <source>
        <dbReference type="ARBA" id="ARBA00023163"/>
    </source>
</evidence>
<dbReference type="PROSITE" id="PS01117">
    <property type="entry name" value="HTH_MARR_1"/>
    <property type="match status" value="1"/>
</dbReference>
<protein>
    <submittedName>
        <fullName evidence="5">MarR family winged helix-turn-helix transcriptional regulator</fullName>
    </submittedName>
</protein>
<dbReference type="PANTHER" id="PTHR42756:SF1">
    <property type="entry name" value="TRANSCRIPTIONAL REPRESSOR OF EMRAB OPERON"/>
    <property type="match status" value="1"/>
</dbReference>
<dbReference type="InterPro" id="IPR036388">
    <property type="entry name" value="WH-like_DNA-bd_sf"/>
</dbReference>
<keyword evidence="1" id="KW-0805">Transcription regulation</keyword>
<reference evidence="6" key="1">
    <citation type="journal article" date="2019" name="Int. J. Syst. Evol. Microbiol.">
        <title>The Global Catalogue of Microorganisms (GCM) 10K type strain sequencing project: providing services to taxonomists for standard genome sequencing and annotation.</title>
        <authorList>
            <consortium name="The Broad Institute Genomics Platform"/>
            <consortium name="The Broad Institute Genome Sequencing Center for Infectious Disease"/>
            <person name="Wu L."/>
            <person name="Ma J."/>
        </authorList>
    </citation>
    <scope>NUCLEOTIDE SEQUENCE [LARGE SCALE GENOMIC DNA]</scope>
    <source>
        <strain evidence="6">TISTR 1827</strain>
    </source>
</reference>
<dbReference type="RefSeq" id="WP_379277938.1">
    <property type="nucleotide sequence ID" value="NZ_JBHUMY010000033.1"/>
</dbReference>